<protein>
    <submittedName>
        <fullName evidence="1">Polyadenylate-specific 3'-exoribonuclease AS</fullName>
    </submittedName>
</protein>
<reference evidence="2" key="1">
    <citation type="journal article" date="2019" name="Int. J. Syst. Evol. Microbiol.">
        <title>The Global Catalogue of Microorganisms (GCM) 10K type strain sequencing project: providing services to taxonomists for standard genome sequencing and annotation.</title>
        <authorList>
            <consortium name="The Broad Institute Genomics Platform"/>
            <consortium name="The Broad Institute Genome Sequencing Center for Infectious Disease"/>
            <person name="Wu L."/>
            <person name="Ma J."/>
        </authorList>
    </citation>
    <scope>NUCLEOTIDE SEQUENCE [LARGE SCALE GENOMIC DNA]</scope>
    <source>
        <strain evidence="2">JCM 17656</strain>
    </source>
</reference>
<organism evidence="1 2">
    <name type="scientific">Streptomyces osmaniensis</name>
    <dbReference type="NCBI Taxonomy" id="593134"/>
    <lineage>
        <taxon>Bacteria</taxon>
        <taxon>Bacillati</taxon>
        <taxon>Actinomycetota</taxon>
        <taxon>Actinomycetes</taxon>
        <taxon>Kitasatosporales</taxon>
        <taxon>Streptomycetaceae</taxon>
        <taxon>Streptomyces</taxon>
    </lineage>
</organism>
<proteinExistence type="predicted"/>
<evidence type="ECO:0000313" key="2">
    <source>
        <dbReference type="Proteomes" id="UP001500707"/>
    </source>
</evidence>
<dbReference type="EMBL" id="BAABCE010000001">
    <property type="protein sequence ID" value="GAA3527633.1"/>
    <property type="molecule type" value="Genomic_DNA"/>
</dbReference>
<keyword evidence="2" id="KW-1185">Reference proteome</keyword>
<accession>A0ABP6V6D5</accession>
<dbReference type="RefSeq" id="WP_346180172.1">
    <property type="nucleotide sequence ID" value="NZ_BAABCE010000001.1"/>
</dbReference>
<name>A0ABP6V6D5_9ACTN</name>
<evidence type="ECO:0000313" key="1">
    <source>
        <dbReference type="EMBL" id="GAA3527633.1"/>
    </source>
</evidence>
<gene>
    <name evidence="1" type="ORF">GCM10022295_07100</name>
</gene>
<sequence length="195" mass="22324">MTRIFYDTEFRENGRTIDLISIGMLREDNGAELYLVNREAPWGDIMHHEWLRQNVVTGLPITHPLGREDNPGVWQFDEQHVDAAAVTSYSTIAYRVAEFVLAAPDPQLWAWYGAYDHVALAQLFGPMIDLPDGIPMWTNDLRQEAQRLGNPRLPEQPEGEHNALADARHNLVRAQFLDELAGHREQMTRRLDGGR</sequence>
<comment type="caution">
    <text evidence="1">The sequence shown here is derived from an EMBL/GenBank/DDBJ whole genome shotgun (WGS) entry which is preliminary data.</text>
</comment>
<dbReference type="Proteomes" id="UP001500707">
    <property type="component" value="Unassembled WGS sequence"/>
</dbReference>